<comment type="caution">
    <text evidence="3">The sequence shown here is derived from an EMBL/GenBank/DDBJ whole genome shotgun (WGS) entry which is preliminary data.</text>
</comment>
<evidence type="ECO:0000313" key="3">
    <source>
        <dbReference type="EMBL" id="ELA09794.1"/>
    </source>
</evidence>
<organism evidence="3 4">
    <name type="scientific">Moraxella macacae 0408225</name>
    <dbReference type="NCBI Taxonomy" id="1230338"/>
    <lineage>
        <taxon>Bacteria</taxon>
        <taxon>Pseudomonadati</taxon>
        <taxon>Pseudomonadota</taxon>
        <taxon>Gammaproteobacteria</taxon>
        <taxon>Moraxellales</taxon>
        <taxon>Moraxellaceae</taxon>
        <taxon>Moraxella</taxon>
    </lineage>
</organism>
<dbReference type="Proteomes" id="UP000023795">
    <property type="component" value="Unassembled WGS sequence"/>
</dbReference>
<protein>
    <submittedName>
        <fullName evidence="3">Class II pilin PilE</fullName>
    </submittedName>
</protein>
<dbReference type="EMBL" id="ANIN01000001">
    <property type="protein sequence ID" value="ELA09794.1"/>
    <property type="molecule type" value="Genomic_DNA"/>
</dbReference>
<dbReference type="GO" id="GO:0009289">
    <property type="term" value="C:pilus"/>
    <property type="evidence" value="ECO:0007669"/>
    <property type="project" value="InterPro"/>
</dbReference>
<gene>
    <name evidence="3" type="ORF">MOMA_05310</name>
    <name evidence="2" type="ORF">MOMA_05451</name>
</gene>
<reference evidence="3 4" key="1">
    <citation type="journal article" date="2013" name="Genome Announc.">
        <title>Genome Sequence of Moraxella macacae 0408225, a Novel Bacterial Species Isolated from a Cynomolgus Macaque with Epistaxis.</title>
        <authorList>
            <person name="Ladner J.T."/>
            <person name="Whitehouse C.A."/>
            <person name="Koroleva G.I."/>
            <person name="Palacios G.F."/>
        </authorList>
    </citation>
    <scope>NUCLEOTIDE SEQUENCE [LARGE SCALE GENOMIC DNA]</scope>
    <source>
        <strain evidence="3 4">0408225</strain>
    </source>
</reference>
<dbReference type="EMBL" id="ANIN01000002">
    <property type="protein sequence ID" value="ELA07980.1"/>
    <property type="molecule type" value="Genomic_DNA"/>
</dbReference>
<dbReference type="Pfam" id="PF00114">
    <property type="entry name" value="Pilin"/>
    <property type="match status" value="1"/>
</dbReference>
<dbReference type="InterPro" id="IPR001082">
    <property type="entry name" value="Pilin"/>
</dbReference>
<keyword evidence="4" id="KW-1185">Reference proteome</keyword>
<comment type="similarity">
    <text evidence="1">Belongs to the N-Me-Phe pilin family.</text>
</comment>
<evidence type="ECO:0000313" key="4">
    <source>
        <dbReference type="Proteomes" id="UP000023795"/>
    </source>
</evidence>
<dbReference type="SUPFAM" id="SSF54523">
    <property type="entry name" value="Pili subunits"/>
    <property type="match status" value="1"/>
</dbReference>
<proteinExistence type="inferred from homology"/>
<evidence type="ECO:0000313" key="2">
    <source>
        <dbReference type="EMBL" id="ELA07980.1"/>
    </source>
</evidence>
<evidence type="ECO:0000256" key="1">
    <source>
        <dbReference type="ARBA" id="ARBA00005233"/>
    </source>
</evidence>
<dbReference type="eggNOG" id="COG4969">
    <property type="taxonomic scope" value="Bacteria"/>
</dbReference>
<dbReference type="GO" id="GO:0007155">
    <property type="term" value="P:cell adhesion"/>
    <property type="evidence" value="ECO:0007669"/>
    <property type="project" value="InterPro"/>
</dbReference>
<sequence length="140" mass="14842">MGLFVYGLISILAAIALPAYQDYIAKSQVAEAFTLADGLKTSIGTNRQSGSCFSNGASSAGADDKTTGKYGTATILQETGKDNKLTCGIHYKFDQVKVSDLLKTKEIVLKLDESSGTLKLGTVSSKSSNIDTKYLPSAFR</sequence>
<dbReference type="AlphaFoldDB" id="L2F9P4"/>
<dbReference type="InterPro" id="IPR045584">
    <property type="entry name" value="Pilin-like"/>
</dbReference>
<accession>L2F9P4</accession>
<dbReference type="STRING" id="1230338.MOMA_05310"/>
<dbReference type="RefSeq" id="WP_009501488.1">
    <property type="nucleotide sequence ID" value="NZ_ANIN01000001.1"/>
</dbReference>
<dbReference type="Gene3D" id="3.30.700.10">
    <property type="entry name" value="Glycoprotein, Type 4 Pilin"/>
    <property type="match status" value="1"/>
</dbReference>
<name>L2F9P4_9GAMM</name>